<dbReference type="InterPro" id="IPR001343">
    <property type="entry name" value="Hemolysn_Ca-bd"/>
</dbReference>
<dbReference type="Gene3D" id="2.150.10.10">
    <property type="entry name" value="Serralysin-like metalloprotease, C-terminal"/>
    <property type="match status" value="2"/>
</dbReference>
<keyword evidence="3" id="KW-1185">Reference proteome</keyword>
<feature type="non-terminal residue" evidence="2">
    <location>
        <position position="1381"/>
    </location>
</feature>
<evidence type="ECO:0000313" key="3">
    <source>
        <dbReference type="Proteomes" id="UP001595629"/>
    </source>
</evidence>
<dbReference type="SUPFAM" id="SSF51120">
    <property type="entry name" value="beta-Roll"/>
    <property type="match status" value="2"/>
</dbReference>
<reference evidence="3" key="1">
    <citation type="journal article" date="2019" name="Int. J. Syst. Evol. Microbiol.">
        <title>The Global Catalogue of Microorganisms (GCM) 10K type strain sequencing project: providing services to taxonomists for standard genome sequencing and annotation.</title>
        <authorList>
            <consortium name="The Broad Institute Genomics Platform"/>
            <consortium name="The Broad Institute Genome Sequencing Center for Infectious Disease"/>
            <person name="Wu L."/>
            <person name="Ma J."/>
        </authorList>
    </citation>
    <scope>NUCLEOTIDE SEQUENCE [LARGE SCALE GENOMIC DNA]</scope>
    <source>
        <strain evidence="3">KCTC 42911</strain>
    </source>
</reference>
<dbReference type="InterPro" id="IPR013783">
    <property type="entry name" value="Ig-like_fold"/>
</dbReference>
<proteinExistence type="predicted"/>
<evidence type="ECO:0000256" key="1">
    <source>
        <dbReference type="SAM" id="MobiDB-lite"/>
    </source>
</evidence>
<sequence length="1381" mass="145756">MASVPGGSIANPSIAALADGGFAVAWDALLGSVTATIEDVTLTLPEQSEVYVRTFDAEGTPGGAVRVSSDATVLAGTADVAAVGDGYFVSWFGIPPDPVAIIDGSISGRFYSADGSSPTGTFPVNNLTYGFGAMPSVAGLPGGRFVAVWDGVDFAGRDDSSLGISAQLFDAAGQKEGGVFTINTSTENLQNGARVAALPDGHFIVVWNDGIDFIQTVSYEKRTGKFDILAQIFDQDGNRVGDEIQIAGNLGTQIDPEVAAVGERSFVVTWTDESGITGATAIGSPDPSASIKARVVDFFIPAVGNDPDDPPIFEETEPQITLSTIVQVNETIVEEQYDPAVAVLEDGRFVFVWTDASGQDDTSGTGIRLKIVEENPGPILTDDQDNSVFIQVVGGSVFAENLAAGHFLDPDGDRMTFRLLDFDTRRELDLPDGITFDPRTGELSGSHDGQNETIPISEFVTIEASDVDGATEVISFQLTVEFNEAPPVYLPSFVDPLGSTTFGLPEAFAAPGGGQRLVYSGPSYFVPGTTTTVCNGPSCTLVRTPDLWQRTHMIDSFDANGDLVSRDTFETLSPQAGLRVSPFGTDGLVYSYLNYFQSYTSTIDRLAWGTELNWAAANGYTDRTLFETDFADVGSALFEIGEYVVAPVEDDSFMILQHTRDRAAFGGGPYETSQLALFGTKVNYNGNDYVAGTKVLIDLYDESDLSGRADNLAPRLRVDADGDGRIFAVYEHYQVDAQYSDLVDLNGWFYDPTREAQNPPFGFGQPIAETQTNYIQKLEGPNQPFRIEYSNGDWYVAQDNVTALTNSNQWTVRFDPDTSNLVPQDLVYGDARTHFLSNGGRVDLMRDVNGRITASFENFGDATYTSDAVLVDSALGIDLFYGAVGDLDGLHLFDIGGGRVRLAAEDAFGRALHRDLAVVDPKPVQLDAGDNTESAVPGIPLFVDGGIGRDTITGSTQFDLLIGGPASDVLFSGGGPDTILGEDGDDIIEIGLPLGTGAPGATSTGIEIDGGPGTDRLVLPETATVDLRGATIRGIEVIDPGMSGIPRALLMDADDLQRLAGQPEGLEILAGPAGAPLTVHVTVPDDPAGGRGPLNLAGFSMNGSTPGAIVDISAAGSLRGIDVLGSNAADRITGTGFLDVFEGGLGDDTISTGEGADVLRLSVSGGTDRVLDFDPLSDRIDGSALPHDIELFWTEVVDGTRLMLSDGSAVDFVGLDAPVPVSGLRPQSTSIGPSGAAFAETGSLLLSSDAVTVSLQRSYVAPVVVAFVSTENGFQPVNVRVSGVSGDSLTLRLQEPNYLDGSHFNETVHYLVVEEGTWVLPDGTLLEAGTLQSNLLSSQGFESVAFDAEFDTAPVILSQVQSANGADFVTTRQRSADAEGF</sequence>
<comment type="caution">
    <text evidence="2">The sequence shown here is derived from an EMBL/GenBank/DDBJ whole genome shotgun (WGS) entry which is preliminary data.</text>
</comment>
<dbReference type="Pfam" id="PF00353">
    <property type="entry name" value="HemolysinCabind"/>
    <property type="match status" value="2"/>
</dbReference>
<protein>
    <submittedName>
        <fullName evidence="2">Ig domain-containing protein</fullName>
    </submittedName>
</protein>
<organism evidence="2 3">
    <name type="scientific">Lutimaribacter marinistellae</name>
    <dbReference type="NCBI Taxonomy" id="1820329"/>
    <lineage>
        <taxon>Bacteria</taxon>
        <taxon>Pseudomonadati</taxon>
        <taxon>Pseudomonadota</taxon>
        <taxon>Alphaproteobacteria</taxon>
        <taxon>Rhodobacterales</taxon>
        <taxon>Roseobacteraceae</taxon>
        <taxon>Lutimaribacter</taxon>
    </lineage>
</organism>
<name>A0ABV7THK6_9RHOB</name>
<feature type="region of interest" description="Disordered" evidence="1">
    <location>
        <begin position="433"/>
        <end position="452"/>
    </location>
</feature>
<dbReference type="SUPFAM" id="SSF49313">
    <property type="entry name" value="Cadherin-like"/>
    <property type="match status" value="1"/>
</dbReference>
<dbReference type="Proteomes" id="UP001595629">
    <property type="component" value="Unassembled WGS sequence"/>
</dbReference>
<dbReference type="InterPro" id="IPR015919">
    <property type="entry name" value="Cadherin-like_sf"/>
</dbReference>
<dbReference type="RefSeq" id="WP_386734739.1">
    <property type="nucleotide sequence ID" value="NZ_JBHRXI010000005.1"/>
</dbReference>
<evidence type="ECO:0000313" key="2">
    <source>
        <dbReference type="EMBL" id="MFC3613553.1"/>
    </source>
</evidence>
<dbReference type="EMBL" id="JBHRXI010000005">
    <property type="protein sequence ID" value="MFC3613553.1"/>
    <property type="molecule type" value="Genomic_DNA"/>
</dbReference>
<accession>A0ABV7THK6</accession>
<dbReference type="InterPro" id="IPR011049">
    <property type="entry name" value="Serralysin-like_metalloprot_C"/>
</dbReference>
<dbReference type="Pfam" id="PF05345">
    <property type="entry name" value="He_PIG"/>
    <property type="match status" value="1"/>
</dbReference>
<gene>
    <name evidence="2" type="ORF">ACFORG_07245</name>
</gene>
<dbReference type="Gene3D" id="2.60.40.10">
    <property type="entry name" value="Immunoglobulins"/>
    <property type="match status" value="1"/>
</dbReference>